<feature type="compositionally biased region" description="Polar residues" evidence="7">
    <location>
        <begin position="1186"/>
        <end position="1197"/>
    </location>
</feature>
<feature type="transmembrane region" description="Helical" evidence="8">
    <location>
        <begin position="313"/>
        <end position="334"/>
    </location>
</feature>
<evidence type="ECO:0008006" key="11">
    <source>
        <dbReference type="Google" id="ProtNLM"/>
    </source>
</evidence>
<evidence type="ECO:0000256" key="8">
    <source>
        <dbReference type="SAM" id="Phobius"/>
    </source>
</evidence>
<evidence type="ECO:0000256" key="4">
    <source>
        <dbReference type="ARBA" id="ARBA00022989"/>
    </source>
</evidence>
<keyword evidence="5 8" id="KW-0472">Membrane</keyword>
<keyword evidence="3 8" id="KW-0812">Transmembrane</keyword>
<dbReference type="SUPFAM" id="SSF53474">
    <property type="entry name" value="alpha/beta-Hydrolases"/>
    <property type="match status" value="1"/>
</dbReference>
<feature type="coiled-coil region" evidence="6">
    <location>
        <begin position="628"/>
        <end position="690"/>
    </location>
</feature>
<keyword evidence="10" id="KW-1185">Reference proteome</keyword>
<keyword evidence="6" id="KW-0175">Coiled coil</keyword>
<dbReference type="GO" id="GO:0016020">
    <property type="term" value="C:membrane"/>
    <property type="evidence" value="ECO:0007669"/>
    <property type="project" value="UniProtKB-SubCell"/>
</dbReference>
<reference evidence="9 10" key="1">
    <citation type="submission" date="2013-03" db="EMBL/GenBank/DDBJ databases">
        <title>The Genome Sequence of Exophiala aquamarina CBS 119918.</title>
        <authorList>
            <consortium name="The Broad Institute Genomics Platform"/>
            <person name="Cuomo C."/>
            <person name="de Hoog S."/>
            <person name="Gorbushina A."/>
            <person name="Walker B."/>
            <person name="Young S.K."/>
            <person name="Zeng Q."/>
            <person name="Gargeya S."/>
            <person name="Fitzgerald M."/>
            <person name="Haas B."/>
            <person name="Abouelleil A."/>
            <person name="Allen A.W."/>
            <person name="Alvarado L."/>
            <person name="Arachchi H.M."/>
            <person name="Berlin A.M."/>
            <person name="Chapman S.B."/>
            <person name="Gainer-Dewar J."/>
            <person name="Goldberg J."/>
            <person name="Griggs A."/>
            <person name="Gujja S."/>
            <person name="Hansen M."/>
            <person name="Howarth C."/>
            <person name="Imamovic A."/>
            <person name="Ireland A."/>
            <person name="Larimer J."/>
            <person name="McCowan C."/>
            <person name="Murphy C."/>
            <person name="Pearson M."/>
            <person name="Poon T.W."/>
            <person name="Priest M."/>
            <person name="Roberts A."/>
            <person name="Saif S."/>
            <person name="Shea T."/>
            <person name="Sisk P."/>
            <person name="Sykes S."/>
            <person name="Wortman J."/>
            <person name="Nusbaum C."/>
            <person name="Birren B."/>
        </authorList>
    </citation>
    <scope>NUCLEOTIDE SEQUENCE [LARGE SCALE GENOMIC DNA]</scope>
    <source>
        <strain evidence="9 10">CBS 119918</strain>
    </source>
</reference>
<protein>
    <recommendedName>
        <fullName evidence="11">DUF726-domain-containing protein</fullName>
    </recommendedName>
</protein>
<dbReference type="InterPro" id="IPR029058">
    <property type="entry name" value="AB_hydrolase_fold"/>
</dbReference>
<comment type="similarity">
    <text evidence="2">Belongs to the TMCO4 family.</text>
</comment>
<dbReference type="PANTHER" id="PTHR17920">
    <property type="entry name" value="TRANSMEMBRANE AND COILED-COIL DOMAIN-CONTAINING PROTEIN 4 TMCO4"/>
    <property type="match status" value="1"/>
</dbReference>
<feature type="compositionally biased region" description="Low complexity" evidence="7">
    <location>
        <begin position="1165"/>
        <end position="1179"/>
    </location>
</feature>
<evidence type="ECO:0000256" key="3">
    <source>
        <dbReference type="ARBA" id="ARBA00022692"/>
    </source>
</evidence>
<dbReference type="PANTHER" id="PTHR17920:SF22">
    <property type="entry name" value="DUF726 DOMAIN PROTEIN (AFU_ORTHOLOGUE AFUA_2G12860)"/>
    <property type="match status" value="1"/>
</dbReference>
<evidence type="ECO:0000256" key="5">
    <source>
        <dbReference type="ARBA" id="ARBA00023136"/>
    </source>
</evidence>
<feature type="compositionally biased region" description="Polar residues" evidence="7">
    <location>
        <begin position="764"/>
        <end position="795"/>
    </location>
</feature>
<dbReference type="HOGENOM" id="CLU_004704_0_0_1"/>
<comment type="caution">
    <text evidence="9">The sequence shown here is derived from an EMBL/GenBank/DDBJ whole genome shotgun (WGS) entry which is preliminary data.</text>
</comment>
<accession>A0A072PCU9</accession>
<feature type="region of interest" description="Disordered" evidence="7">
    <location>
        <begin position="358"/>
        <end position="379"/>
    </location>
</feature>
<feature type="region of interest" description="Disordered" evidence="7">
    <location>
        <begin position="967"/>
        <end position="1274"/>
    </location>
</feature>
<feature type="compositionally biased region" description="Polar residues" evidence="7">
    <location>
        <begin position="993"/>
        <end position="1010"/>
    </location>
</feature>
<feature type="compositionally biased region" description="Polar residues" evidence="7">
    <location>
        <begin position="1021"/>
        <end position="1042"/>
    </location>
</feature>
<dbReference type="GeneID" id="25280450"/>
<dbReference type="Pfam" id="PF05277">
    <property type="entry name" value="DUF726"/>
    <property type="match status" value="1"/>
</dbReference>
<feature type="region of interest" description="Disordered" evidence="7">
    <location>
        <begin position="1"/>
        <end position="25"/>
    </location>
</feature>
<feature type="compositionally biased region" description="Polar residues" evidence="7">
    <location>
        <begin position="1236"/>
        <end position="1245"/>
    </location>
</feature>
<evidence type="ECO:0000256" key="2">
    <source>
        <dbReference type="ARBA" id="ARBA00009824"/>
    </source>
</evidence>
<evidence type="ECO:0000313" key="9">
    <source>
        <dbReference type="EMBL" id="KEF57607.1"/>
    </source>
</evidence>
<feature type="compositionally biased region" description="Polar residues" evidence="7">
    <location>
        <begin position="1254"/>
        <end position="1265"/>
    </location>
</feature>
<evidence type="ECO:0000256" key="1">
    <source>
        <dbReference type="ARBA" id="ARBA00004141"/>
    </source>
</evidence>
<feature type="region of interest" description="Disordered" evidence="7">
    <location>
        <begin position="868"/>
        <end position="934"/>
    </location>
</feature>
<gene>
    <name evidence="9" type="ORF">A1O9_05525</name>
</gene>
<comment type="subcellular location">
    <subcellularLocation>
        <location evidence="1">Membrane</location>
        <topology evidence="1">Multi-pass membrane protein</topology>
    </subcellularLocation>
</comment>
<feature type="compositionally biased region" description="Polar residues" evidence="7">
    <location>
        <begin position="1112"/>
        <end position="1121"/>
    </location>
</feature>
<dbReference type="EMBL" id="AMGV01000004">
    <property type="protein sequence ID" value="KEF57607.1"/>
    <property type="molecule type" value="Genomic_DNA"/>
</dbReference>
<feature type="region of interest" description="Disordered" evidence="7">
    <location>
        <begin position="810"/>
        <end position="834"/>
    </location>
</feature>
<feature type="compositionally biased region" description="Basic and acidic residues" evidence="7">
    <location>
        <begin position="361"/>
        <end position="379"/>
    </location>
</feature>
<feature type="transmembrane region" description="Helical" evidence="8">
    <location>
        <begin position="275"/>
        <end position="301"/>
    </location>
</feature>
<evidence type="ECO:0000256" key="6">
    <source>
        <dbReference type="SAM" id="Coils"/>
    </source>
</evidence>
<name>A0A072PCU9_9EURO</name>
<sequence length="1274" mass="134993">MSDSKSTKPASKDQSKDKDSTDLRAILDENQRGELTLLVATLSESMRKVILDNFDASAGLDKGLSREGMTEDEKIMAADPSNADVGAYEREQKLKEEITKDLATLKMKNLKKDSLKAYDEWREQVITRVGEVVNSERTAQKQVQQNSGNAHISKPQAPSTVGRIMEVPNKMVNLKFKDLFPPAKTPLTKMAMNQRTLILHALLLLLISLEHYKAHSRILMLNLTSSLKLPLKTFEQDEYTTGKGLLEAAKEMSADEETKKMAEENKEARIRKVRLATAAGAAILGVTGGLAAPMIAAGVGSVMGGLGLGATSAAAYLGSVAGSTVLVGGLFGAYGGRMTGQMMDHYARDVEDFQFLPVHSSSDKKTSEDEKKGAEEASDHDHKLRVTICISGWLTEKEEVVKPWRVMGTGAEVFALKYELEALLNLGNAMNGMVQSAAWGYAQKQLISRTIFAELASAMWPIALVQVARVVDNPFSVAKARSEKAGEVLADALINRAQGERPVTLIGYSLGARVIYTCLMTLAKRKAFGLVENAVLIGAPTPSDTSDWRVLRSAVAGRLVNVYSENDYVLGFMYRTSAIQYGVAGLQKIVGLAGVENVDVSEDVSGHLRYRYLIGSILTNIGFEDIDINAVKEERKELQKMEQREKKESLQSQRRWLIRRESAGGKVDEEVEGQAEAAELEKKVQEQTQKSLVTRAIEYFYTPGVPSAKDAQNAAGNIQKISQDPAKARDTVGKTAGDVQASTQSYATMLYEKLPSLPHMPRSTPASNAQKSAPTSTKKVTGQTANTTKDVSSSTQSYVQQASSYLQSVPSMPSLVGTDKQAKKTQKKSKTATEIPADYASKAADTTVSAVKGTAGIVSDVVTPAVKNTLDPKGNPGVKSAQKATRQAPIIHQAKDRTPATGKNSAGSVSNTVGARTQNTGQIVQKGLDTSTDKAGGAAKAAASEVTRAANAGQSYTSRAASYLPELPRMPSLGFGGRGTKDTKKAPPKLQKRASSSKNVDATNTTSEQQAPPRLEHRSSSNKNGNAARTPSSAGEQTSPAQILSRAASGLKSPSLPTKFDRTPSGIKSPALPTRLDPTTGARSPPTSVPTPDLVRRISSGLRSPPPKLGSRWTSGQLNQGQGVGPEPKALGEKLSGMHSRAVDVGKGAGGKVMDSVGAGKSGDSANANINSPAPNSRAGIRKSNDPSTNVRSPTSGSKSPAPAPAPSKKAQETIISAGTTPSIPDAGAAKGVTDAASSGVQQSAGKAVDTGKAVTQQGGKTLSSLGRGLGFGK</sequence>
<proteinExistence type="inferred from homology"/>
<organism evidence="9 10">
    <name type="scientific">Exophiala aquamarina CBS 119918</name>
    <dbReference type="NCBI Taxonomy" id="1182545"/>
    <lineage>
        <taxon>Eukaryota</taxon>
        <taxon>Fungi</taxon>
        <taxon>Dikarya</taxon>
        <taxon>Ascomycota</taxon>
        <taxon>Pezizomycotina</taxon>
        <taxon>Eurotiomycetes</taxon>
        <taxon>Chaetothyriomycetidae</taxon>
        <taxon>Chaetothyriales</taxon>
        <taxon>Herpotrichiellaceae</taxon>
        <taxon>Exophiala</taxon>
    </lineage>
</organism>
<dbReference type="Proteomes" id="UP000027920">
    <property type="component" value="Unassembled WGS sequence"/>
</dbReference>
<evidence type="ECO:0000256" key="7">
    <source>
        <dbReference type="SAM" id="MobiDB-lite"/>
    </source>
</evidence>
<dbReference type="InterPro" id="IPR007941">
    <property type="entry name" value="DUF726"/>
</dbReference>
<feature type="compositionally biased region" description="Polar residues" evidence="7">
    <location>
        <begin position="901"/>
        <end position="923"/>
    </location>
</feature>
<dbReference type="VEuPathDB" id="FungiDB:A1O9_05525"/>
<dbReference type="RefSeq" id="XP_013260197.1">
    <property type="nucleotide sequence ID" value="XM_013404743.1"/>
</dbReference>
<feature type="region of interest" description="Disordered" evidence="7">
    <location>
        <begin position="756"/>
        <end position="795"/>
    </location>
</feature>
<feature type="compositionally biased region" description="Polar residues" evidence="7">
    <location>
        <begin position="1214"/>
        <end position="1223"/>
    </location>
</feature>
<evidence type="ECO:0000313" key="10">
    <source>
        <dbReference type="Proteomes" id="UP000027920"/>
    </source>
</evidence>
<keyword evidence="4 8" id="KW-1133">Transmembrane helix</keyword>
<dbReference type="AlphaFoldDB" id="A0A072PCU9"/>
<dbReference type="OrthoDB" id="277931at2759"/>
<feature type="compositionally biased region" description="Basic and acidic residues" evidence="7">
    <location>
        <begin position="10"/>
        <end position="25"/>
    </location>
</feature>